<evidence type="ECO:0000256" key="1">
    <source>
        <dbReference type="SAM" id="Coils"/>
    </source>
</evidence>
<feature type="coiled-coil region" evidence="1">
    <location>
        <begin position="9"/>
        <end position="36"/>
    </location>
</feature>
<dbReference type="AlphaFoldDB" id="A0A850CB64"/>
<dbReference type="EMBL" id="JABFXE010000451">
    <property type="protein sequence ID" value="NUQ88912.1"/>
    <property type="molecule type" value="Genomic_DNA"/>
</dbReference>
<feature type="non-terminal residue" evidence="2">
    <location>
        <position position="1"/>
    </location>
</feature>
<proteinExistence type="predicted"/>
<sequence length="46" mass="4914">VVVDPDDRIAAREGERDALRAELAETRTQLAALAARVDALTPTEAP</sequence>
<evidence type="ECO:0000313" key="3">
    <source>
        <dbReference type="Proteomes" id="UP000574690"/>
    </source>
</evidence>
<organism evidence="2 3">
    <name type="scientific">Glycomyces artemisiae</name>
    <dbReference type="NCBI Taxonomy" id="1076443"/>
    <lineage>
        <taxon>Bacteria</taxon>
        <taxon>Bacillati</taxon>
        <taxon>Actinomycetota</taxon>
        <taxon>Actinomycetes</taxon>
        <taxon>Glycomycetales</taxon>
        <taxon>Glycomycetaceae</taxon>
        <taxon>Glycomyces</taxon>
    </lineage>
</organism>
<protein>
    <submittedName>
        <fullName evidence="2">Uncharacterized protein</fullName>
    </submittedName>
</protein>
<evidence type="ECO:0000313" key="2">
    <source>
        <dbReference type="EMBL" id="NUQ88912.1"/>
    </source>
</evidence>
<accession>A0A850CB64</accession>
<dbReference type="Proteomes" id="UP000574690">
    <property type="component" value="Unassembled WGS sequence"/>
</dbReference>
<gene>
    <name evidence="2" type="ORF">HOQ43_10670</name>
</gene>
<comment type="caution">
    <text evidence="2">The sequence shown here is derived from an EMBL/GenBank/DDBJ whole genome shotgun (WGS) entry which is preliminary data.</text>
</comment>
<reference evidence="2 3" key="1">
    <citation type="submission" date="2020-05" db="EMBL/GenBank/DDBJ databases">
        <title>DNA-SIP metagenomic assembled genomes.</title>
        <authorList>
            <person name="Yu J."/>
        </authorList>
    </citation>
    <scope>NUCLEOTIDE SEQUENCE [LARGE SCALE GENOMIC DNA]</scope>
    <source>
        <strain evidence="2">Bin5.27</strain>
    </source>
</reference>
<keyword evidence="1" id="KW-0175">Coiled coil</keyword>
<name>A0A850CB64_9ACTN</name>